<dbReference type="InterPro" id="IPR050776">
    <property type="entry name" value="Ank_Repeat/CDKN_Inhibitor"/>
</dbReference>
<accession>I4YS54</accession>
<dbReference type="PATRIC" id="fig|864069.3.peg.3643"/>
<evidence type="ECO:0000256" key="1">
    <source>
        <dbReference type="ARBA" id="ARBA00022737"/>
    </source>
</evidence>
<keyword evidence="7" id="KW-1185">Reference proteome</keyword>
<dbReference type="InterPro" id="IPR002110">
    <property type="entry name" value="Ankyrin_rpt"/>
</dbReference>
<dbReference type="Gene3D" id="1.25.40.20">
    <property type="entry name" value="Ankyrin repeat-containing domain"/>
    <property type="match status" value="1"/>
</dbReference>
<evidence type="ECO:0000256" key="3">
    <source>
        <dbReference type="PROSITE-ProRule" id="PRU00023"/>
    </source>
</evidence>
<dbReference type="SMART" id="SM00248">
    <property type="entry name" value="ANK"/>
    <property type="match status" value="6"/>
</dbReference>
<evidence type="ECO:0000256" key="2">
    <source>
        <dbReference type="ARBA" id="ARBA00023043"/>
    </source>
</evidence>
<dbReference type="PROSITE" id="PS50297">
    <property type="entry name" value="ANK_REP_REGION"/>
    <property type="match status" value="2"/>
</dbReference>
<dbReference type="eggNOG" id="COG0666">
    <property type="taxonomic scope" value="Bacteria"/>
</dbReference>
<evidence type="ECO:0000313" key="7">
    <source>
        <dbReference type="Proteomes" id="UP000003947"/>
    </source>
</evidence>
<proteinExistence type="predicted"/>
<reference evidence="6 7" key="1">
    <citation type="submission" date="2012-02" db="EMBL/GenBank/DDBJ databases">
        <title>Improved High-Quality Draft sequence of Microvirga sp. WSM3557.</title>
        <authorList>
            <consortium name="US DOE Joint Genome Institute"/>
            <person name="Lucas S."/>
            <person name="Han J."/>
            <person name="Lapidus A."/>
            <person name="Cheng J.-F."/>
            <person name="Goodwin L."/>
            <person name="Pitluck S."/>
            <person name="Peters L."/>
            <person name="Zhang X."/>
            <person name="Detter J.C."/>
            <person name="Han C."/>
            <person name="Tapia R."/>
            <person name="Land M."/>
            <person name="Hauser L."/>
            <person name="Kyrpides N."/>
            <person name="Ivanova N."/>
            <person name="Pagani I."/>
            <person name="Brau L."/>
            <person name="Yates R."/>
            <person name="O'Hara G."/>
            <person name="Rui T."/>
            <person name="Howieson J."/>
            <person name="Reeve W."/>
            <person name="Woyke T."/>
        </authorList>
    </citation>
    <scope>NUCLEOTIDE SEQUENCE [LARGE SCALE GENOMIC DNA]</scope>
    <source>
        <strain evidence="6 7">WSM3557</strain>
    </source>
</reference>
<dbReference type="Pfam" id="PF12796">
    <property type="entry name" value="Ank_2"/>
    <property type="match status" value="2"/>
</dbReference>
<dbReference type="PROSITE" id="PS50088">
    <property type="entry name" value="ANK_REPEAT"/>
    <property type="match status" value="3"/>
</dbReference>
<evidence type="ECO:0000313" key="6">
    <source>
        <dbReference type="EMBL" id="EIM26796.1"/>
    </source>
</evidence>
<feature type="repeat" description="ANK" evidence="3">
    <location>
        <begin position="64"/>
        <end position="96"/>
    </location>
</feature>
<keyword evidence="5" id="KW-0732">Signal</keyword>
<dbReference type="Proteomes" id="UP000003947">
    <property type="component" value="Unassembled WGS sequence"/>
</dbReference>
<feature type="repeat" description="ANK" evidence="3">
    <location>
        <begin position="97"/>
        <end position="129"/>
    </location>
</feature>
<feature type="chain" id="PRO_5003697952" evidence="5">
    <location>
        <begin position="25"/>
        <end position="281"/>
    </location>
</feature>
<name>I4YS54_9HYPH</name>
<organism evidence="6 7">
    <name type="scientific">Microvirga lotononidis</name>
    <dbReference type="NCBI Taxonomy" id="864069"/>
    <lineage>
        <taxon>Bacteria</taxon>
        <taxon>Pseudomonadati</taxon>
        <taxon>Pseudomonadota</taxon>
        <taxon>Alphaproteobacteria</taxon>
        <taxon>Hyphomicrobiales</taxon>
        <taxon>Methylobacteriaceae</taxon>
        <taxon>Microvirga</taxon>
    </lineage>
</organism>
<gene>
    <name evidence="6" type="ORF">MicloDRAFT_00033460</name>
</gene>
<dbReference type="STRING" id="864069.MicloDRAFT_00033460"/>
<keyword evidence="2 3" id="KW-0040">ANK repeat</keyword>
<dbReference type="EMBL" id="JH660645">
    <property type="protein sequence ID" value="EIM26796.1"/>
    <property type="molecule type" value="Genomic_DNA"/>
</dbReference>
<feature type="signal peptide" evidence="5">
    <location>
        <begin position="1"/>
        <end position="24"/>
    </location>
</feature>
<evidence type="ECO:0000256" key="4">
    <source>
        <dbReference type="SAM" id="MobiDB-lite"/>
    </source>
</evidence>
<dbReference type="HOGENOM" id="CLU_000134_18_13_5"/>
<feature type="region of interest" description="Disordered" evidence="4">
    <location>
        <begin position="261"/>
        <end position="281"/>
    </location>
</feature>
<sequence precursor="true">MMMRLFFPVMVLGALLMSTFPGLGSTDSPPPLDRHLIAAAERGDVDAVRRALGEGASIDARDGRQRTALMAAVQSNQVAAARALIEAGADVNAKDEINDSPYLLAGARGYLEILRLTLAHGADLRSTNRYGGTALIPAAERGHVETVHTLIEAGVDVDHVNKLGWTALLEAIILGDGGPRHVEIVRLLLDADAEASLADRDGVTPLQHARQRGYREIEQLLTAAGAADHARRGGTRCPPAGIFSARSSIWLVTTSERADGRSVQFSSRTAPSLPRASTKSI</sequence>
<feature type="repeat" description="ANK" evidence="3">
    <location>
        <begin position="130"/>
        <end position="162"/>
    </location>
</feature>
<keyword evidence="1" id="KW-0677">Repeat</keyword>
<dbReference type="PANTHER" id="PTHR24201">
    <property type="entry name" value="ANK_REP_REGION DOMAIN-CONTAINING PROTEIN"/>
    <property type="match status" value="1"/>
</dbReference>
<dbReference type="SUPFAM" id="SSF48403">
    <property type="entry name" value="Ankyrin repeat"/>
    <property type="match status" value="1"/>
</dbReference>
<feature type="compositionally biased region" description="Polar residues" evidence="4">
    <location>
        <begin position="263"/>
        <end position="281"/>
    </location>
</feature>
<evidence type="ECO:0000256" key="5">
    <source>
        <dbReference type="SAM" id="SignalP"/>
    </source>
</evidence>
<protein>
    <submittedName>
        <fullName evidence="6">Ankyrin repeat-containing protein</fullName>
    </submittedName>
</protein>
<dbReference type="PANTHER" id="PTHR24201:SF2">
    <property type="entry name" value="ANKYRIN REPEAT DOMAIN-CONTAINING PROTEIN 42"/>
    <property type="match status" value="1"/>
</dbReference>
<dbReference type="AlphaFoldDB" id="I4YS54"/>
<dbReference type="InterPro" id="IPR036770">
    <property type="entry name" value="Ankyrin_rpt-contain_sf"/>
</dbReference>